<dbReference type="GO" id="GO:0016755">
    <property type="term" value="F:aminoacyltransferase activity"/>
    <property type="evidence" value="ECO:0007669"/>
    <property type="project" value="InterPro"/>
</dbReference>
<reference evidence="8 9" key="1">
    <citation type="journal article" date="2015" name="Nature">
        <title>rRNA introns, odd ribosomes, and small enigmatic genomes across a large radiation of phyla.</title>
        <authorList>
            <person name="Brown C.T."/>
            <person name="Hug L.A."/>
            <person name="Thomas B.C."/>
            <person name="Sharon I."/>
            <person name="Castelle C.J."/>
            <person name="Singh A."/>
            <person name="Wilkins M.J."/>
            <person name="Williams K.H."/>
            <person name="Banfield J.F."/>
        </authorList>
    </citation>
    <scope>NUCLEOTIDE SEQUENCE [LARGE SCALE GENOMIC DNA]</scope>
</reference>
<protein>
    <recommendedName>
        <fullName evidence="7">BioF2-like acetyltransferase domain-containing protein</fullName>
    </recommendedName>
</protein>
<dbReference type="PROSITE" id="PS51191">
    <property type="entry name" value="FEMABX"/>
    <property type="match status" value="1"/>
</dbReference>
<evidence type="ECO:0000313" key="9">
    <source>
        <dbReference type="Proteomes" id="UP000034140"/>
    </source>
</evidence>
<dbReference type="EMBL" id="LBRE01000025">
    <property type="protein sequence ID" value="KKP91911.1"/>
    <property type="molecule type" value="Genomic_DNA"/>
</dbReference>
<evidence type="ECO:0000259" key="7">
    <source>
        <dbReference type="Pfam" id="PF13480"/>
    </source>
</evidence>
<dbReference type="Pfam" id="PF13480">
    <property type="entry name" value="Acetyltransf_6"/>
    <property type="match status" value="1"/>
</dbReference>
<dbReference type="Gene3D" id="3.40.630.30">
    <property type="match status" value="1"/>
</dbReference>
<organism evidence="8 9">
    <name type="scientific">candidate division WS6 bacterium GW2011_GWC1_36_11</name>
    <dbReference type="NCBI Taxonomy" id="1619090"/>
    <lineage>
        <taxon>Bacteria</taxon>
        <taxon>Candidatus Dojkabacteria</taxon>
    </lineage>
</organism>
<dbReference type="Proteomes" id="UP000034140">
    <property type="component" value="Unassembled WGS sequence"/>
</dbReference>
<dbReference type="GO" id="GO:0009252">
    <property type="term" value="P:peptidoglycan biosynthetic process"/>
    <property type="evidence" value="ECO:0007669"/>
    <property type="project" value="UniProtKB-KW"/>
</dbReference>
<proteinExistence type="inferred from homology"/>
<dbReference type="AlphaFoldDB" id="A0A0G0DSB1"/>
<evidence type="ECO:0000256" key="6">
    <source>
        <dbReference type="ARBA" id="ARBA00023316"/>
    </source>
</evidence>
<comment type="caution">
    <text evidence="8">The sequence shown here is derived from an EMBL/GenBank/DDBJ whole genome shotgun (WGS) entry which is preliminary data.</text>
</comment>
<dbReference type="InterPro" id="IPR016181">
    <property type="entry name" value="Acyl_CoA_acyltransferase"/>
</dbReference>
<dbReference type="InterPro" id="IPR038740">
    <property type="entry name" value="BioF2-like_GNAT_dom"/>
</dbReference>
<dbReference type="PANTHER" id="PTHR36174:SF1">
    <property type="entry name" value="LIPID II:GLYCINE GLYCYLTRANSFERASE"/>
    <property type="match status" value="1"/>
</dbReference>
<dbReference type="SUPFAM" id="SSF55729">
    <property type="entry name" value="Acyl-CoA N-acyltransferases (Nat)"/>
    <property type="match status" value="2"/>
</dbReference>
<evidence type="ECO:0000256" key="2">
    <source>
        <dbReference type="ARBA" id="ARBA00022679"/>
    </source>
</evidence>
<evidence type="ECO:0000256" key="1">
    <source>
        <dbReference type="ARBA" id="ARBA00009943"/>
    </source>
</evidence>
<dbReference type="InterPro" id="IPR050644">
    <property type="entry name" value="PG_Glycine_Bridge_Synth"/>
</dbReference>
<evidence type="ECO:0000256" key="3">
    <source>
        <dbReference type="ARBA" id="ARBA00022960"/>
    </source>
</evidence>
<keyword evidence="5" id="KW-0012">Acyltransferase</keyword>
<comment type="similarity">
    <text evidence="1">Belongs to the FemABX family.</text>
</comment>
<dbReference type="GO" id="GO:0008360">
    <property type="term" value="P:regulation of cell shape"/>
    <property type="evidence" value="ECO:0007669"/>
    <property type="project" value="UniProtKB-KW"/>
</dbReference>
<evidence type="ECO:0000313" key="8">
    <source>
        <dbReference type="EMBL" id="KKP91911.1"/>
    </source>
</evidence>
<evidence type="ECO:0000256" key="4">
    <source>
        <dbReference type="ARBA" id="ARBA00022984"/>
    </source>
</evidence>
<gene>
    <name evidence="8" type="ORF">UR96_C0025G0008</name>
</gene>
<keyword evidence="3" id="KW-0133">Cell shape</keyword>
<sequence length="353" mass="41136">MPNLEFREVANEQEWNDLVLTLPVYSFLNSSARYKYLSEVGGKTFRYMIFKENEFQGIVAGNIGHSKIFGKFLECKHTPLLRNSNKAGWSEILTFCKELGRANGCFMIRTSPLIEEDSALSEVYAENFAVEAPIQNIDALVSQYFDLSKTEEELRHDMTDSTRNNINKLSKNPDISVKVFNDNSQFETFKIFHEQTKKNKGYVDRPAELLLKELQIQVDNNMCYMIVGYFQDRPISIWQCTVFGKYMHIYQAGSDTEFREKNIRVTYLLFWESTKLAKQLGLQVLDLFGGMTPPNNMGNKHPWRGVNSFKESLGGKKMVYMHSRDFAINKPMYLLYYMYSYIRTTLKGYTVKW</sequence>
<accession>A0A0G0DSB1</accession>
<dbReference type="InterPro" id="IPR003447">
    <property type="entry name" value="FEMABX"/>
</dbReference>
<dbReference type="PANTHER" id="PTHR36174">
    <property type="entry name" value="LIPID II:GLYCINE GLYCYLTRANSFERASE"/>
    <property type="match status" value="1"/>
</dbReference>
<keyword evidence="6" id="KW-0961">Cell wall biogenesis/degradation</keyword>
<keyword evidence="4" id="KW-0573">Peptidoglycan synthesis</keyword>
<keyword evidence="2" id="KW-0808">Transferase</keyword>
<name>A0A0G0DSB1_9BACT</name>
<dbReference type="GO" id="GO:0071555">
    <property type="term" value="P:cell wall organization"/>
    <property type="evidence" value="ECO:0007669"/>
    <property type="project" value="UniProtKB-KW"/>
</dbReference>
<evidence type="ECO:0000256" key="5">
    <source>
        <dbReference type="ARBA" id="ARBA00023315"/>
    </source>
</evidence>
<feature type="domain" description="BioF2-like acetyltransferase" evidence="7">
    <location>
        <begin position="162"/>
        <end position="290"/>
    </location>
</feature>